<evidence type="ECO:0000256" key="1">
    <source>
        <dbReference type="ARBA" id="ARBA00023270"/>
    </source>
</evidence>
<dbReference type="GO" id="GO:0005975">
    <property type="term" value="P:carbohydrate metabolic process"/>
    <property type="evidence" value="ECO:0007669"/>
    <property type="project" value="InterPro"/>
</dbReference>
<dbReference type="InterPro" id="IPR011861">
    <property type="entry name" value="Transald_staph-type"/>
</dbReference>
<dbReference type="Pfam" id="PF00923">
    <property type="entry name" value="TAL_FSA"/>
    <property type="match status" value="1"/>
</dbReference>
<keyword evidence="3" id="KW-1185">Reference proteome</keyword>
<dbReference type="KEGG" id="tper:IWA51_03770"/>
<evidence type="ECO:0000313" key="2">
    <source>
        <dbReference type="EMBL" id="QQA01741.1"/>
    </source>
</evidence>
<dbReference type="GO" id="GO:0004801">
    <property type="term" value="F:transaldolase activity"/>
    <property type="evidence" value="ECO:0007669"/>
    <property type="project" value="UniProtKB-EC"/>
</dbReference>
<dbReference type="Proteomes" id="UP000595224">
    <property type="component" value="Chromosome"/>
</dbReference>
<sequence>MTFKQLKVAVYADGADKDAMIAEYKKGYVTGFTTNPSLMKKAGVTDYVTFAKEVCAAIPDLPLSFEVFGDDFETMEKEAKVISALGKNVFVKIPIMLTDGTSTAPLIKKLSEQGIQLNVTAIFTIAQVRAAVHAFKAGTKNIVSVFAGRLADSGIDPIPVMKKTSKICRSKPGTMSLWASTRELYNLVEADECKCDIITVPNSVLAKIPGMGTTPMAGSKNTVLTFAKDIKDLGFSILK</sequence>
<dbReference type="AlphaFoldDB" id="A0A7T3REM0"/>
<dbReference type="PANTHER" id="PTHR10683:SF40">
    <property type="entry name" value="FRUCTOSE-6-PHOSPHATE ALDOLASE 1-RELATED"/>
    <property type="match status" value="1"/>
</dbReference>
<accession>A0A7T3REM0</accession>
<dbReference type="EMBL" id="CP064936">
    <property type="protein sequence ID" value="QQA01741.1"/>
    <property type="molecule type" value="Genomic_DNA"/>
</dbReference>
<gene>
    <name evidence="2" type="ORF">IWA51_03770</name>
</gene>
<evidence type="ECO:0000313" key="3">
    <source>
        <dbReference type="Proteomes" id="UP000595224"/>
    </source>
</evidence>
<dbReference type="NCBIfam" id="TIGR02134">
    <property type="entry name" value="transald_staph"/>
    <property type="match status" value="1"/>
</dbReference>
<keyword evidence="1" id="KW-0704">Schiff base</keyword>
<dbReference type="RefSeq" id="WP_177528450.1">
    <property type="nucleotide sequence ID" value="NZ_CBCSHE010000002.1"/>
</dbReference>
<name>A0A7T3REM0_9SPIR</name>
<reference evidence="2 3" key="1">
    <citation type="submission" date="2020-11" db="EMBL/GenBank/DDBJ databases">
        <title>Treponema Peruensis nv. sp., first commensal Treponema isolated from human feces.</title>
        <authorList>
            <person name="Belkhou C."/>
            <person name="Raes J."/>
        </authorList>
    </citation>
    <scope>NUCLEOTIDE SEQUENCE [LARGE SCALE GENOMIC DNA]</scope>
    <source>
        <strain evidence="2 3">RCC2812</strain>
    </source>
</reference>
<dbReference type="EC" id="2.2.1.2" evidence="2"/>
<protein>
    <submittedName>
        <fullName evidence="2">Transaldolase</fullName>
        <ecNumber evidence="2">2.2.1.2</ecNumber>
    </submittedName>
</protein>
<proteinExistence type="predicted"/>
<organism evidence="2 3">
    <name type="scientific">Treponema peruense</name>
    <dbReference type="NCBI Taxonomy" id="2787628"/>
    <lineage>
        <taxon>Bacteria</taxon>
        <taxon>Pseudomonadati</taxon>
        <taxon>Spirochaetota</taxon>
        <taxon>Spirochaetia</taxon>
        <taxon>Spirochaetales</taxon>
        <taxon>Treponemataceae</taxon>
        <taxon>Treponema</taxon>
    </lineage>
</organism>
<dbReference type="InterPro" id="IPR013785">
    <property type="entry name" value="Aldolase_TIM"/>
</dbReference>
<dbReference type="PANTHER" id="PTHR10683">
    <property type="entry name" value="TRANSALDOLASE"/>
    <property type="match status" value="1"/>
</dbReference>
<dbReference type="Gene3D" id="3.20.20.70">
    <property type="entry name" value="Aldolase class I"/>
    <property type="match status" value="1"/>
</dbReference>
<dbReference type="InterPro" id="IPR001585">
    <property type="entry name" value="TAL/FSA"/>
</dbReference>
<keyword evidence="2" id="KW-0808">Transferase</keyword>
<dbReference type="SUPFAM" id="SSF51569">
    <property type="entry name" value="Aldolase"/>
    <property type="match status" value="1"/>
</dbReference>